<proteinExistence type="predicted"/>
<protein>
    <submittedName>
        <fullName evidence="1">Uncharacterized protein</fullName>
    </submittedName>
</protein>
<dbReference type="RefSeq" id="WP_025344948.1">
    <property type="nucleotide sequence ID" value="NZ_CP007201.1"/>
</dbReference>
<accession>A0AA86E2T6</accession>
<name>A0AA86E2T6_SULMK</name>
<dbReference type="KEGG" id="smul:SMUL_1822"/>
<evidence type="ECO:0000313" key="1">
    <source>
        <dbReference type="EMBL" id="AHJ13077.1"/>
    </source>
</evidence>
<reference evidence="1 2" key="1">
    <citation type="journal article" date="2014" name="Environ. Microbiol.">
        <title>Insights into organohalide respiration and the versatile catabolism of Sulfurospirillum multivorans gained from comparative genomics and physiological studies.</title>
        <authorList>
            <person name="Goris T."/>
            <person name="Schubert T."/>
            <person name="Gadkari J."/>
            <person name="Wubet T."/>
            <person name="Tarkka M."/>
            <person name="Buscot F."/>
            <person name="Adrian L."/>
            <person name="Diekert G."/>
        </authorList>
    </citation>
    <scope>NUCLEOTIDE SEQUENCE [LARGE SCALE GENOMIC DNA]</scope>
    <source>
        <strain evidence="2">DM 12446 / JCM 15788 / NBRC 109480</strain>
    </source>
</reference>
<dbReference type="EMBL" id="CP007201">
    <property type="protein sequence ID" value="AHJ13077.1"/>
    <property type="molecule type" value="Genomic_DNA"/>
</dbReference>
<gene>
    <name evidence="1" type="ORF">SMUL_1822</name>
</gene>
<organism evidence="1 2">
    <name type="scientific">Sulfurospirillum multivorans (strain DM 12446 / JCM 15788 / NBRC 109480)</name>
    <dbReference type="NCBI Taxonomy" id="1150621"/>
    <lineage>
        <taxon>Bacteria</taxon>
        <taxon>Pseudomonadati</taxon>
        <taxon>Campylobacterota</taxon>
        <taxon>Epsilonproteobacteria</taxon>
        <taxon>Campylobacterales</taxon>
        <taxon>Sulfurospirillaceae</taxon>
        <taxon>Sulfurospirillum</taxon>
    </lineage>
</organism>
<dbReference type="AlphaFoldDB" id="A0AA86E2T6"/>
<evidence type="ECO:0000313" key="2">
    <source>
        <dbReference type="Proteomes" id="UP000019322"/>
    </source>
</evidence>
<sequence length="78" mass="8893">MLHLIKKFTIHFNERMIQRFSQEDLPLLEKTIEKAITKAVPGEKLKYTHPLYGITVVIQKLGLNGGELITCWKGSANV</sequence>
<dbReference type="Proteomes" id="UP000019322">
    <property type="component" value="Chromosome"/>
</dbReference>